<keyword evidence="1" id="KW-0732">Signal</keyword>
<evidence type="ECO:0000313" key="2">
    <source>
        <dbReference type="EMBL" id="KAK0445674.1"/>
    </source>
</evidence>
<keyword evidence="3" id="KW-1185">Reference proteome</keyword>
<dbReference type="Proteomes" id="UP001175211">
    <property type="component" value="Unassembled WGS sequence"/>
</dbReference>
<feature type="signal peptide" evidence="1">
    <location>
        <begin position="1"/>
        <end position="18"/>
    </location>
</feature>
<protein>
    <submittedName>
        <fullName evidence="2">Uncharacterized protein</fullName>
    </submittedName>
</protein>
<evidence type="ECO:0000256" key="1">
    <source>
        <dbReference type="SAM" id="SignalP"/>
    </source>
</evidence>
<sequence length="191" mass="21565">MSWWLLWSIINSTISVAAQDLMLFTSWKNPNIMLSKDGRISIPSAALEKVVSLDSTHATSSRLYTQIAEFDTLTNQTKYKETLKQGFMLAKLDNSEFLNTMSLNYGLNYGYAAAWDYITYQDPDFLNFSARKLLPNSWSATAFKSQYSARHYMISKEQAASGTTDVKQFNLSTSCPGTTSLVGGTYWKLEH</sequence>
<feature type="chain" id="PRO_5041332037" evidence="1">
    <location>
        <begin position="19"/>
        <end position="191"/>
    </location>
</feature>
<dbReference type="AlphaFoldDB" id="A0AA39JQL0"/>
<name>A0AA39JQL0_ARMTA</name>
<accession>A0AA39JQL0</accession>
<evidence type="ECO:0000313" key="3">
    <source>
        <dbReference type="Proteomes" id="UP001175211"/>
    </source>
</evidence>
<dbReference type="EMBL" id="JAUEPS010000049">
    <property type="protein sequence ID" value="KAK0445674.1"/>
    <property type="molecule type" value="Genomic_DNA"/>
</dbReference>
<dbReference type="GeneID" id="85353605"/>
<gene>
    <name evidence="2" type="ORF">EV420DRAFT_1484303</name>
</gene>
<organism evidence="2 3">
    <name type="scientific">Armillaria tabescens</name>
    <name type="common">Ringless honey mushroom</name>
    <name type="synonym">Agaricus tabescens</name>
    <dbReference type="NCBI Taxonomy" id="1929756"/>
    <lineage>
        <taxon>Eukaryota</taxon>
        <taxon>Fungi</taxon>
        <taxon>Dikarya</taxon>
        <taxon>Basidiomycota</taxon>
        <taxon>Agaricomycotina</taxon>
        <taxon>Agaricomycetes</taxon>
        <taxon>Agaricomycetidae</taxon>
        <taxon>Agaricales</taxon>
        <taxon>Marasmiineae</taxon>
        <taxon>Physalacriaceae</taxon>
        <taxon>Desarmillaria</taxon>
    </lineage>
</organism>
<proteinExistence type="predicted"/>
<dbReference type="RefSeq" id="XP_060325578.1">
    <property type="nucleotide sequence ID" value="XM_060470057.1"/>
</dbReference>
<reference evidence="2" key="1">
    <citation type="submission" date="2023-06" db="EMBL/GenBank/DDBJ databases">
        <authorList>
            <consortium name="Lawrence Berkeley National Laboratory"/>
            <person name="Ahrendt S."/>
            <person name="Sahu N."/>
            <person name="Indic B."/>
            <person name="Wong-Bajracharya J."/>
            <person name="Merenyi Z."/>
            <person name="Ke H.-M."/>
            <person name="Monk M."/>
            <person name="Kocsube S."/>
            <person name="Drula E."/>
            <person name="Lipzen A."/>
            <person name="Balint B."/>
            <person name="Henrissat B."/>
            <person name="Andreopoulos B."/>
            <person name="Martin F.M."/>
            <person name="Harder C.B."/>
            <person name="Rigling D."/>
            <person name="Ford K.L."/>
            <person name="Foster G.D."/>
            <person name="Pangilinan J."/>
            <person name="Papanicolaou A."/>
            <person name="Barry K."/>
            <person name="LaButti K."/>
            <person name="Viragh M."/>
            <person name="Koriabine M."/>
            <person name="Yan M."/>
            <person name="Riley R."/>
            <person name="Champramary S."/>
            <person name="Plett K.L."/>
            <person name="Tsai I.J."/>
            <person name="Slot J."/>
            <person name="Sipos G."/>
            <person name="Plett J."/>
            <person name="Nagy L.G."/>
            <person name="Grigoriev I.V."/>
        </authorList>
    </citation>
    <scope>NUCLEOTIDE SEQUENCE</scope>
    <source>
        <strain evidence="2">CCBAS 213</strain>
    </source>
</reference>
<comment type="caution">
    <text evidence="2">The sequence shown here is derived from an EMBL/GenBank/DDBJ whole genome shotgun (WGS) entry which is preliminary data.</text>
</comment>